<proteinExistence type="inferred from homology"/>
<evidence type="ECO:0000313" key="6">
    <source>
        <dbReference type="Proteomes" id="UP000005952"/>
    </source>
</evidence>
<dbReference type="KEGG" id="hdt:HYPDE_23013"/>
<dbReference type="InterPro" id="IPR002347">
    <property type="entry name" value="SDR_fam"/>
</dbReference>
<dbReference type="RefSeq" id="WP_015596327.1">
    <property type="nucleotide sequence ID" value="NC_021172.1"/>
</dbReference>
<evidence type="ECO:0000313" key="5">
    <source>
        <dbReference type="EMBL" id="AGK56289.1"/>
    </source>
</evidence>
<dbReference type="GO" id="GO:0016491">
    <property type="term" value="F:oxidoreductase activity"/>
    <property type="evidence" value="ECO:0007669"/>
    <property type="project" value="UniProtKB-KW"/>
</dbReference>
<keyword evidence="2" id="KW-0521">NADP</keyword>
<dbReference type="HOGENOM" id="CLU_1364661_0_0_5"/>
<dbReference type="InterPro" id="IPR020904">
    <property type="entry name" value="Sc_DH/Rdtase_CS"/>
</dbReference>
<organism evidence="5 6">
    <name type="scientific">Hyphomicrobium denitrificans 1NES1</name>
    <dbReference type="NCBI Taxonomy" id="670307"/>
    <lineage>
        <taxon>Bacteria</taxon>
        <taxon>Pseudomonadati</taxon>
        <taxon>Pseudomonadota</taxon>
        <taxon>Alphaproteobacteria</taxon>
        <taxon>Hyphomicrobiales</taxon>
        <taxon>Hyphomicrobiaceae</taxon>
        <taxon>Hyphomicrobium</taxon>
    </lineage>
</organism>
<keyword evidence="6" id="KW-1185">Reference proteome</keyword>
<evidence type="ECO:0000256" key="4">
    <source>
        <dbReference type="RuleBase" id="RU000363"/>
    </source>
</evidence>
<dbReference type="Pfam" id="PF00106">
    <property type="entry name" value="adh_short"/>
    <property type="match status" value="1"/>
</dbReference>
<evidence type="ECO:0000256" key="3">
    <source>
        <dbReference type="ARBA" id="ARBA00023002"/>
    </source>
</evidence>
<evidence type="ECO:0000256" key="2">
    <source>
        <dbReference type="ARBA" id="ARBA00022857"/>
    </source>
</evidence>
<protein>
    <submittedName>
        <fullName evidence="5">Short chain dehydrogenase</fullName>
    </submittedName>
</protein>
<dbReference type="OrthoDB" id="9793825at2"/>
<dbReference type="STRING" id="670307.HYPDE_23013"/>
<comment type="similarity">
    <text evidence="1 4">Belongs to the short-chain dehydrogenases/reductases (SDR) family.</text>
</comment>
<gene>
    <name evidence="5" type="ORF">HYPDE_23013</name>
</gene>
<dbReference type="Proteomes" id="UP000005952">
    <property type="component" value="Chromosome"/>
</dbReference>
<name>N0AYS5_9HYPH</name>
<dbReference type="InterPro" id="IPR036291">
    <property type="entry name" value="NAD(P)-bd_dom_sf"/>
</dbReference>
<sequence length="200" mass="21164">MINNAGVAVAGELDAISPENWRWIVDTNFLGVVWGCRAALPVLRRAGGGIILNVASAAGFAAAPNMSAYNATKAAVISLSETLAAETGGTGIQISCAILGFFRSHLTEGLRAPPAERAVARRLLIGASHSAGEAAQAILAGGEERRLYIVWPREYRIFWRLKRLAPVLFLNEVSNLTGAELARCRDCKAGKAGGLLEAPR</sequence>
<dbReference type="EMBL" id="CP005587">
    <property type="protein sequence ID" value="AGK56289.1"/>
    <property type="molecule type" value="Genomic_DNA"/>
</dbReference>
<dbReference type="PANTHER" id="PTHR43391">
    <property type="entry name" value="RETINOL DEHYDROGENASE-RELATED"/>
    <property type="match status" value="1"/>
</dbReference>
<dbReference type="PRINTS" id="PR00080">
    <property type="entry name" value="SDRFAMILY"/>
</dbReference>
<reference evidence="5 6" key="1">
    <citation type="journal article" date="2013" name="Genome Announc.">
        <title>Genome sequences for three denitrifying bacterial strains isolated from a uranium- and nitrate-contaminated subsurface environment.</title>
        <authorList>
            <person name="Venkatramanan R."/>
            <person name="Prakash O."/>
            <person name="Woyke T."/>
            <person name="Chain P."/>
            <person name="Goodwin L.A."/>
            <person name="Watson D."/>
            <person name="Brooks S."/>
            <person name="Kostka J.E."/>
            <person name="Green S.J."/>
        </authorList>
    </citation>
    <scope>NUCLEOTIDE SEQUENCE [LARGE SCALE GENOMIC DNA]</scope>
    <source>
        <strain evidence="5 6">1NES1</strain>
    </source>
</reference>
<dbReference type="PROSITE" id="PS00061">
    <property type="entry name" value="ADH_SHORT"/>
    <property type="match status" value="1"/>
</dbReference>
<dbReference type="Gene3D" id="3.40.50.720">
    <property type="entry name" value="NAD(P)-binding Rossmann-like Domain"/>
    <property type="match status" value="1"/>
</dbReference>
<dbReference type="PANTHER" id="PTHR43391:SF14">
    <property type="entry name" value="DEHYDROGENASE_REDUCTASE SDR FAMILY PROTEIN 7-LIKE"/>
    <property type="match status" value="1"/>
</dbReference>
<evidence type="ECO:0000256" key="1">
    <source>
        <dbReference type="ARBA" id="ARBA00006484"/>
    </source>
</evidence>
<dbReference type="eggNOG" id="COG4221">
    <property type="taxonomic scope" value="Bacteria"/>
</dbReference>
<accession>N0AYS5</accession>
<dbReference type="AlphaFoldDB" id="N0AYS5"/>
<keyword evidence="3" id="KW-0560">Oxidoreductase</keyword>
<dbReference type="PRINTS" id="PR00081">
    <property type="entry name" value="GDHRDH"/>
</dbReference>
<dbReference type="CDD" id="cd05233">
    <property type="entry name" value="SDR_c"/>
    <property type="match status" value="1"/>
</dbReference>
<dbReference type="SUPFAM" id="SSF51735">
    <property type="entry name" value="NAD(P)-binding Rossmann-fold domains"/>
    <property type="match status" value="1"/>
</dbReference>